<protein>
    <submittedName>
        <fullName evidence="3">Tetratricopeptide repeat protein</fullName>
    </submittedName>
</protein>
<accession>A0ABV0IXQ8</accession>
<dbReference type="Proteomes" id="UP001462502">
    <property type="component" value="Unassembled WGS sequence"/>
</dbReference>
<reference evidence="3 4" key="1">
    <citation type="submission" date="2024-05" db="EMBL/GenBank/DDBJ databases">
        <authorList>
            <person name="De Oliveira J.P."/>
            <person name="Noriler S.A."/>
            <person name="De Oliveira A.G."/>
            <person name="Sipoli D.S."/>
        </authorList>
    </citation>
    <scope>NUCLEOTIDE SEQUENCE [LARGE SCALE GENOMIC DNA]</scope>
    <source>
        <strain evidence="3 4">LABIM192</strain>
    </source>
</reference>
<dbReference type="InterPro" id="IPR052943">
    <property type="entry name" value="TMTC_O-mannosyl-trnsfr"/>
</dbReference>
<dbReference type="PANTHER" id="PTHR44809">
    <property type="match status" value="1"/>
</dbReference>
<organism evidence="3 4">
    <name type="scientific">Chromobacterium phragmitis</name>
    <dbReference type="NCBI Taxonomy" id="2202141"/>
    <lineage>
        <taxon>Bacteria</taxon>
        <taxon>Pseudomonadati</taxon>
        <taxon>Pseudomonadota</taxon>
        <taxon>Betaproteobacteria</taxon>
        <taxon>Neisseriales</taxon>
        <taxon>Chromobacteriaceae</taxon>
        <taxon>Chromobacterium</taxon>
    </lineage>
</organism>
<dbReference type="Gene3D" id="1.25.40.10">
    <property type="entry name" value="Tetratricopeptide repeat domain"/>
    <property type="match status" value="2"/>
</dbReference>
<sequence length="659" mass="71587">MTSLSPDAWLAARLMAEGDLAGALCAAQAGLQAEPGNAPLWNLLGVCAARLAQPPLAEQCWRQALTLDSATPDAHYNLGCLRAEQGDAAQAEAHYAVELARDPGHASCLGNLGNLLQDAGRLDEAEACFRRRLAAHPSAAAHYQLGRLLRQRGQRDEAVVQLWACLDADADDVEALQLLGQLLAERSEAAEAETLLRRALALAPGHLAAGNNLGILLMARRRWDEAEAWLRGAYDRQPDVALPNLAALLCATGRAAEAEALARQALAAEPDHADWLCLLGVALAEQKRGDEAAVAWGRGLAMAPGHRRLRQNLAYLQLARGDWAAGWDNHEARLEAAGYPALPSPRWQGEDVSGKHLLLLFEQGYGDAIQFSRYLNVLLAQVPARVTALCRAPLQPLFARQWPQVEWRAMAGGYPAAFPPHDCHVFSMSLPWVLREFEPQPCGAYLDAEPALRHAWRAHLPPGSNIGLVWRGRAEHPFNHCRSLPGPEAWLPLLADPGVNWISLQPKPTDAERAWLAENGVAEWGSGLTDFADSAALLAELDGLIAVDTAMAHLAGALGTPCRLLLADEHADWRWGTDGETTPWYGSVRPQRQRRCEGWDEMITRLWMGRDDYPAVRRVGRKPQGGAPWFSPCQRPARLGSGPTATCPDSSARPGPARA</sequence>
<evidence type="ECO:0000313" key="4">
    <source>
        <dbReference type="Proteomes" id="UP001462502"/>
    </source>
</evidence>
<feature type="repeat" description="TPR" evidence="1">
    <location>
        <begin position="106"/>
        <end position="139"/>
    </location>
</feature>
<evidence type="ECO:0000256" key="1">
    <source>
        <dbReference type="PROSITE-ProRule" id="PRU00339"/>
    </source>
</evidence>
<dbReference type="SMART" id="SM00028">
    <property type="entry name" value="TPR"/>
    <property type="match status" value="7"/>
</dbReference>
<evidence type="ECO:0000313" key="3">
    <source>
        <dbReference type="EMBL" id="MEO9386071.1"/>
    </source>
</evidence>
<dbReference type="InterPro" id="IPR019734">
    <property type="entry name" value="TPR_rpt"/>
</dbReference>
<keyword evidence="4" id="KW-1185">Reference proteome</keyword>
<gene>
    <name evidence="3" type="ORF">ABI908_18395</name>
</gene>
<dbReference type="RefSeq" id="WP_347935716.1">
    <property type="nucleotide sequence ID" value="NZ_CP158160.1"/>
</dbReference>
<proteinExistence type="predicted"/>
<feature type="repeat" description="TPR" evidence="1">
    <location>
        <begin position="173"/>
        <end position="206"/>
    </location>
</feature>
<name>A0ABV0IXQ8_9NEIS</name>
<dbReference type="PROSITE" id="PS50005">
    <property type="entry name" value="TPR"/>
    <property type="match status" value="2"/>
</dbReference>
<dbReference type="EMBL" id="JBDXMI010000001">
    <property type="protein sequence ID" value="MEO9386071.1"/>
    <property type="molecule type" value="Genomic_DNA"/>
</dbReference>
<feature type="region of interest" description="Disordered" evidence="2">
    <location>
        <begin position="623"/>
        <end position="659"/>
    </location>
</feature>
<dbReference type="Pfam" id="PF14559">
    <property type="entry name" value="TPR_19"/>
    <property type="match status" value="2"/>
</dbReference>
<dbReference type="SUPFAM" id="SSF53756">
    <property type="entry name" value="UDP-Glycosyltransferase/glycogen phosphorylase"/>
    <property type="match status" value="1"/>
</dbReference>
<comment type="caution">
    <text evidence="3">The sequence shown here is derived from an EMBL/GenBank/DDBJ whole genome shotgun (WGS) entry which is preliminary data.</text>
</comment>
<dbReference type="InterPro" id="IPR011990">
    <property type="entry name" value="TPR-like_helical_dom_sf"/>
</dbReference>
<dbReference type="Gene3D" id="3.40.50.2000">
    <property type="entry name" value="Glycogen Phosphorylase B"/>
    <property type="match status" value="1"/>
</dbReference>
<keyword evidence="1" id="KW-0802">TPR repeat</keyword>
<evidence type="ECO:0000256" key="2">
    <source>
        <dbReference type="SAM" id="MobiDB-lite"/>
    </source>
</evidence>
<dbReference type="PANTHER" id="PTHR44809:SF1">
    <property type="entry name" value="PROTEIN O-MANNOSYL-TRANSFERASE TMTC1"/>
    <property type="match status" value="1"/>
</dbReference>
<dbReference type="SUPFAM" id="SSF48452">
    <property type="entry name" value="TPR-like"/>
    <property type="match status" value="2"/>
</dbReference>
<dbReference type="Pfam" id="PF13432">
    <property type="entry name" value="TPR_16"/>
    <property type="match status" value="1"/>
</dbReference>